<evidence type="ECO:0008006" key="3">
    <source>
        <dbReference type="Google" id="ProtNLM"/>
    </source>
</evidence>
<dbReference type="EMBL" id="AWVH01000005">
    <property type="protein sequence ID" value="ERJ94412.1"/>
    <property type="molecule type" value="Genomic_DNA"/>
</dbReference>
<reference evidence="1 2" key="1">
    <citation type="submission" date="2013-08" db="EMBL/GenBank/DDBJ databases">
        <authorList>
            <person name="Weinstock G."/>
            <person name="Sodergren E."/>
            <person name="Wylie T."/>
            <person name="Fulton L."/>
            <person name="Fulton R."/>
            <person name="Fronick C."/>
            <person name="O'Laughlin M."/>
            <person name="Godfrey J."/>
            <person name="Miner T."/>
            <person name="Herter B."/>
            <person name="Appelbaum E."/>
            <person name="Cordes M."/>
            <person name="Lek S."/>
            <person name="Wollam A."/>
            <person name="Pepin K.H."/>
            <person name="Palsikar V.B."/>
            <person name="Mitreva M."/>
            <person name="Wilson R.K."/>
        </authorList>
    </citation>
    <scope>NUCLEOTIDE SEQUENCE [LARGE SCALE GENOMIC DNA]</scope>
    <source>
        <strain evidence="1 2">ATCC 700332</strain>
    </source>
</reference>
<dbReference type="RefSeq" id="WP_021686785.1">
    <property type="nucleotide sequence ID" value="NZ_KI260561.1"/>
</dbReference>
<dbReference type="SUPFAM" id="SSF52540">
    <property type="entry name" value="P-loop containing nucleoside triphosphate hydrolases"/>
    <property type="match status" value="1"/>
</dbReference>
<dbReference type="Proteomes" id="UP000016649">
    <property type="component" value="Unassembled WGS sequence"/>
</dbReference>
<sequence length="226" mass="25106">MVKQDLIDRSPVRFFEQATNGGLQTGEMGILTSKKGLGKTAVLVQIGLDMLLQNKQVVHVSFNQHTNAIITWYEDIFWEMSKKKNLANAEEVKNELISKRIILNFNQHAVSVAQIVQTLKALLSGGIPTACLIIDGFNFAEVNENDITILKNYAAEAGFVIWATCNCESEDVCTVMNSATEQKINTVVHLEQKNDSINMKVLKMHGKATDGINLKLDPKTLLMAEK</sequence>
<accession>A0ABN0P1S2</accession>
<keyword evidence="2" id="KW-1185">Reference proteome</keyword>
<name>A0ABN0P1S2_TRELE</name>
<proteinExistence type="predicted"/>
<dbReference type="Gene3D" id="3.40.50.300">
    <property type="entry name" value="P-loop containing nucleotide triphosphate hydrolases"/>
    <property type="match status" value="1"/>
</dbReference>
<protein>
    <recommendedName>
        <fullName evidence="3">KaiC-like domain-containing protein</fullName>
    </recommendedName>
</protein>
<gene>
    <name evidence="1" type="ORF">HMPREF9193_00384</name>
</gene>
<evidence type="ECO:0000313" key="2">
    <source>
        <dbReference type="Proteomes" id="UP000016649"/>
    </source>
</evidence>
<dbReference type="InterPro" id="IPR027417">
    <property type="entry name" value="P-loop_NTPase"/>
</dbReference>
<comment type="caution">
    <text evidence="1">The sequence shown here is derived from an EMBL/GenBank/DDBJ whole genome shotgun (WGS) entry which is preliminary data.</text>
</comment>
<evidence type="ECO:0000313" key="1">
    <source>
        <dbReference type="EMBL" id="ERJ94412.1"/>
    </source>
</evidence>
<organism evidence="1 2">
    <name type="scientific">Treponema lecithinolyticum ATCC 700332</name>
    <dbReference type="NCBI Taxonomy" id="1321815"/>
    <lineage>
        <taxon>Bacteria</taxon>
        <taxon>Pseudomonadati</taxon>
        <taxon>Spirochaetota</taxon>
        <taxon>Spirochaetia</taxon>
        <taxon>Spirochaetales</taxon>
        <taxon>Treponemataceae</taxon>
        <taxon>Treponema</taxon>
    </lineage>
</organism>